<reference evidence="2" key="1">
    <citation type="submission" date="2020-08" db="EMBL/GenBank/DDBJ databases">
        <title>Genome sequencing and assembly of the red palm weevil Rhynchophorus ferrugineus.</title>
        <authorList>
            <person name="Dias G.B."/>
            <person name="Bergman C.M."/>
            <person name="Manee M."/>
        </authorList>
    </citation>
    <scope>NUCLEOTIDE SEQUENCE</scope>
    <source>
        <strain evidence="2">AA-2017</strain>
        <tissue evidence="2">Whole larva</tissue>
    </source>
</reference>
<evidence type="ECO:0000313" key="2">
    <source>
        <dbReference type="EMBL" id="KAF7263944.1"/>
    </source>
</evidence>
<accession>A0A834HMG8</accession>
<protein>
    <submittedName>
        <fullName evidence="2">Uncharacterized protein</fullName>
    </submittedName>
</protein>
<evidence type="ECO:0000256" key="1">
    <source>
        <dbReference type="SAM" id="MobiDB-lite"/>
    </source>
</evidence>
<name>A0A834HMG8_RHYFE</name>
<gene>
    <name evidence="2" type="ORF">GWI33_000831</name>
</gene>
<proteinExistence type="predicted"/>
<comment type="caution">
    <text evidence="2">The sequence shown here is derived from an EMBL/GenBank/DDBJ whole genome shotgun (WGS) entry which is preliminary data.</text>
</comment>
<keyword evidence="3" id="KW-1185">Reference proteome</keyword>
<organism evidence="2 3">
    <name type="scientific">Rhynchophorus ferrugineus</name>
    <name type="common">Red palm weevil</name>
    <name type="synonym">Curculio ferrugineus</name>
    <dbReference type="NCBI Taxonomy" id="354439"/>
    <lineage>
        <taxon>Eukaryota</taxon>
        <taxon>Metazoa</taxon>
        <taxon>Ecdysozoa</taxon>
        <taxon>Arthropoda</taxon>
        <taxon>Hexapoda</taxon>
        <taxon>Insecta</taxon>
        <taxon>Pterygota</taxon>
        <taxon>Neoptera</taxon>
        <taxon>Endopterygota</taxon>
        <taxon>Coleoptera</taxon>
        <taxon>Polyphaga</taxon>
        <taxon>Cucujiformia</taxon>
        <taxon>Curculionidae</taxon>
        <taxon>Dryophthorinae</taxon>
        <taxon>Rhynchophorus</taxon>
    </lineage>
</organism>
<dbReference type="EMBL" id="JAACXV010018710">
    <property type="protein sequence ID" value="KAF7263944.1"/>
    <property type="molecule type" value="Genomic_DNA"/>
</dbReference>
<feature type="region of interest" description="Disordered" evidence="1">
    <location>
        <begin position="241"/>
        <end position="276"/>
    </location>
</feature>
<evidence type="ECO:0000313" key="3">
    <source>
        <dbReference type="Proteomes" id="UP000625711"/>
    </source>
</evidence>
<dbReference type="OrthoDB" id="6766933at2759"/>
<feature type="compositionally biased region" description="Low complexity" evidence="1">
    <location>
        <begin position="241"/>
        <end position="257"/>
    </location>
</feature>
<dbReference type="Proteomes" id="UP000625711">
    <property type="component" value="Unassembled WGS sequence"/>
</dbReference>
<feature type="non-terminal residue" evidence="2">
    <location>
        <position position="1"/>
    </location>
</feature>
<sequence length="276" mass="29486">VLFTLVLVGLSQSKKDDRDKRGTFSFADTFESLKIPHGDTQLFDLGVDTFLPIPQGDLIHSSKGSIIPVASSNSVEKPVQEPQEPIPQQPTGTAIIPLIPPPAVPVNAAASNVPSNNGATFLGSGALGVVNLGNGAFALGSGGIGYSNVRQQPRPNGNSPLYPLLPASPHLLPAATPSQQIPPGFQFTPPLFKPNDDFPKFPGISDPNGYEPLDPRNVRFGAQNPRKRPIKIRMNFATPTVPQVQVQPVHPSQRPQPGFGDPIPRLPAHSVTYYKK</sequence>
<dbReference type="AlphaFoldDB" id="A0A834HMG8"/>